<sequence length="393" mass="44759">MLLLAGALHHASSFAQEDDWSALLDDATAPVSKWSGVVEGNATAIDAASDNSLGSNWFARLEYKYTQHASQWVIHAQLDYDYLDQAWALPLFANRDVTDRLVDLEKDSDSSKQLWYGQIDWAYWQHDWQQGRLTLGRQPVTVGLGRIFSPVDPLGAFSVFDLDRLYKRGVDAIRYDYFASNDLLTQTVVTGNQNDKLNLLQVVKGTLEQGVWLLTAAIREEQRYLSASLQQYVSWLDADVYGEVLSAQLRGTERLLAHQNKQQRYLVGLSTKVGKNGTFTLEWQQQSLAASTTSDYDFWQQQQARSQIMPMGVAKRYLAVSYSDEWRDLTRYEILAMQNLIDNHPTLSLAVTHSASDNLQLRLALAWTPEQGARDSEFEQFANVLQLGFRYYF</sequence>
<proteinExistence type="predicted"/>
<reference evidence="1" key="1">
    <citation type="journal article" date="2002" name="Environ. Microbiol.">
        <title>Correlation between pigmentation and antifouling compounds produced by Pseudoalteromonas tunicata.</title>
        <authorList>
            <person name="Egan S."/>
            <person name="James S."/>
            <person name="Holmstrom C."/>
            <person name="Kjelleberg S."/>
        </authorList>
    </citation>
    <scope>NUCLEOTIDE SEQUENCE</scope>
    <source>
        <strain evidence="1">D2</strain>
    </source>
</reference>
<accession>Q8RTI6</accession>
<protein>
    <submittedName>
        <fullName evidence="1">DppC</fullName>
    </submittedName>
</protein>
<dbReference type="EMBL" id="AAOH01000002">
    <property type="protein sequence ID" value="EAR29356.1"/>
    <property type="molecule type" value="Genomic_DNA"/>
</dbReference>
<evidence type="ECO:0000313" key="1">
    <source>
        <dbReference type="EMBL" id="AAL76239.1"/>
    </source>
</evidence>
<dbReference type="STRING" id="87626.PTD2_11089"/>
<name>Q8RTI6_9GAMM</name>
<dbReference type="Proteomes" id="UP000006201">
    <property type="component" value="Unassembled WGS sequence"/>
</dbReference>
<dbReference type="SUPFAM" id="SSF56935">
    <property type="entry name" value="Porins"/>
    <property type="match status" value="1"/>
</dbReference>
<reference evidence="2 3" key="2">
    <citation type="submission" date="2006-02" db="EMBL/GenBank/DDBJ databases">
        <authorList>
            <person name="Moran M.A."/>
            <person name="Kjelleberg S."/>
            <person name="Egan S."/>
            <person name="Saunders N."/>
            <person name="Thomas T."/>
            <person name="Ferriera S."/>
            <person name="Johnson J."/>
            <person name="Kravitz S."/>
            <person name="Halpern A."/>
            <person name="Remington K."/>
            <person name="Beeson K."/>
            <person name="Tran B."/>
            <person name="Rogers Y.-H."/>
            <person name="Friedman R."/>
            <person name="Venter J.C."/>
        </authorList>
    </citation>
    <scope>NUCLEOTIDE SEQUENCE [LARGE SCALE GENOMIC DNA]</scope>
    <source>
        <strain evidence="2 3">D2</strain>
    </source>
</reference>
<evidence type="ECO:0000313" key="2">
    <source>
        <dbReference type="EMBL" id="EAR29356.1"/>
    </source>
</evidence>
<gene>
    <name evidence="2" type="ORF">PTD2_11089</name>
</gene>
<dbReference type="eggNOG" id="ENOG50317E1">
    <property type="taxonomic scope" value="Bacteria"/>
</dbReference>
<keyword evidence="3" id="KW-1185">Reference proteome</keyword>
<dbReference type="HOGENOM" id="CLU_701829_0_0_6"/>
<organism evidence="1">
    <name type="scientific">Pseudoalteromonas tunicata D2</name>
    <dbReference type="NCBI Taxonomy" id="87626"/>
    <lineage>
        <taxon>Bacteria</taxon>
        <taxon>Pseudomonadati</taxon>
        <taxon>Pseudomonadota</taxon>
        <taxon>Gammaproteobacteria</taxon>
        <taxon>Alteromonadales</taxon>
        <taxon>Pseudoalteromonadaceae</taxon>
        <taxon>Pseudoalteromonas</taxon>
    </lineage>
</organism>
<dbReference type="AlphaFoldDB" id="Q8RTI6"/>
<dbReference type="EMBL" id="AF441247">
    <property type="protein sequence ID" value="AAL76239.1"/>
    <property type="molecule type" value="Genomic_DNA"/>
</dbReference>
<evidence type="ECO:0000313" key="3">
    <source>
        <dbReference type="Proteomes" id="UP000006201"/>
    </source>
</evidence>